<evidence type="ECO:0000256" key="9">
    <source>
        <dbReference type="ARBA" id="ARBA00022692"/>
    </source>
</evidence>
<keyword evidence="13 18" id="KW-0472">Membrane</keyword>
<evidence type="ECO:0000259" key="20">
    <source>
        <dbReference type="Pfam" id="PF18079"/>
    </source>
</evidence>
<protein>
    <recommendedName>
        <fullName evidence="6">dolichyl-phosphooligosaccharide-protein glycotransferase</fullName>
        <ecNumber evidence="6">2.4.99.21</ecNumber>
    </recommendedName>
    <alternativeName>
        <fullName evidence="15">Oligosaccharyl transferase</fullName>
    </alternativeName>
</protein>
<name>Q2FTM5_METHJ</name>
<feature type="transmembrane region" description="Helical" evidence="18">
    <location>
        <begin position="417"/>
        <end position="437"/>
    </location>
</feature>
<dbReference type="Pfam" id="PF22627">
    <property type="entry name" value="AglB_core-like"/>
    <property type="match status" value="1"/>
</dbReference>
<feature type="transmembrane region" description="Helical" evidence="18">
    <location>
        <begin position="197"/>
        <end position="215"/>
    </location>
</feature>
<comment type="pathway">
    <text evidence="4">Protein modification; protein glycosylation.</text>
</comment>
<gene>
    <name evidence="22" type="ordered locus">Mhun_2859</name>
</gene>
<feature type="domain" description="AglB-like core" evidence="21">
    <location>
        <begin position="519"/>
        <end position="619"/>
    </location>
</feature>
<evidence type="ECO:0000256" key="16">
    <source>
        <dbReference type="ARBA" id="ARBA00034066"/>
    </source>
</evidence>
<dbReference type="Gene3D" id="3.40.50.12610">
    <property type="match status" value="1"/>
</dbReference>
<feature type="transmembrane region" description="Helical" evidence="18">
    <location>
        <begin position="394"/>
        <end position="411"/>
    </location>
</feature>
<evidence type="ECO:0000256" key="11">
    <source>
        <dbReference type="ARBA" id="ARBA00022842"/>
    </source>
</evidence>
<proteinExistence type="inferred from homology"/>
<dbReference type="UniPathway" id="UPA00378"/>
<keyword evidence="7" id="KW-0328">Glycosyltransferase</keyword>
<evidence type="ECO:0000256" key="13">
    <source>
        <dbReference type="ARBA" id="ARBA00023136"/>
    </source>
</evidence>
<sequence>MEYSRYLKPFTLILGAIVLLITFFSFIIRTLPAYSGTTDVLMFVGMDDPTYQLRRIEQIIANYPNVAWFDPMTYFPIGQPMHWGPLFPFLGATICLITGAATRTEIISVSLFLPCVMAALMVPVIYLLVSRVADWKAGLAAAFFIAIVPGQFFFRSFYGYLDHHAGEVFFSTLFCLCYLTALVYSRKHPVDLKDKETWKIPIFLGILCGITYVLGLALMPTMLLFALIVGIFTPVWFIIQRYIGHLGASALVINSVTFLVAIIGFFFIGVHSEGGLNYYTIGHPIAYTLLILANVLLFGFSYQLRDKPYWYYVGAIIGVTILGIIALAVILPDLFAYMMANANAFFGSDDIHWKTIQEARPWSFDDAWRTFQYSLLLFGAGAAVLLYRIRKELCPSHAFTLIWAVVIFYATCQHIRYEYYLAVPVAILAGIAVGFALDIIRLPFGQKPEISPMDEDHQSGKKKAGKSHDVSRGRSGHPAGSVKAGSYLFLAIILILALLFSYQALGRDLMMGAYNLNPDWREATEWMNKNTPDPGVDYFAMYDEKNFTYPDSAYGVMSWWDYGHMITFLGKRMPNANPFQYGVNGPNGSARFFMTKNESEADQILANLKTKYVITDYEMDTGKFWAMSTWDDPEVGVYPYQRTFIFPSPDDPKSGVNYPLLTNEYYQTMISRLHNFDGTYTEPGNVYFLRYMKPSATGLNAPVVVDGGQTNYSAGKALVNSFNAQENPQYDVILANFGYTDPVEPVPALSHYRLIFESSTRTTPADMHDLRYVKIFEHVKGAQIPGEGMLELPVKTNTGREFIYRTQSINGTFTVPYPTETTVGAVTIPGKYRNTKNGAEYQVTEKQVIEGQSI</sequence>
<keyword evidence="14" id="KW-0464">Manganese</keyword>
<evidence type="ECO:0000256" key="17">
    <source>
        <dbReference type="SAM" id="MobiDB-lite"/>
    </source>
</evidence>
<feature type="transmembrane region" description="Helical" evidence="18">
    <location>
        <begin position="484"/>
        <end position="505"/>
    </location>
</feature>
<evidence type="ECO:0000256" key="5">
    <source>
        <dbReference type="ARBA" id="ARBA00010810"/>
    </source>
</evidence>
<feature type="transmembrane region" description="Helical" evidence="18">
    <location>
        <begin position="83"/>
        <end position="101"/>
    </location>
</feature>
<evidence type="ECO:0000256" key="14">
    <source>
        <dbReference type="ARBA" id="ARBA00023211"/>
    </source>
</evidence>
<dbReference type="Pfam" id="PF18079">
    <property type="entry name" value="AglB_L1"/>
    <property type="match status" value="1"/>
</dbReference>
<feature type="transmembrane region" description="Helical" evidence="18">
    <location>
        <begin position="167"/>
        <end position="185"/>
    </location>
</feature>
<feature type="region of interest" description="Disordered" evidence="17">
    <location>
        <begin position="450"/>
        <end position="479"/>
    </location>
</feature>
<keyword evidence="10" id="KW-0479">Metal-binding</keyword>
<comment type="similarity">
    <text evidence="5">Belongs to the STT3 family.</text>
</comment>
<dbReference type="BRENDA" id="2.4.99.18">
    <property type="organism ID" value="3282"/>
</dbReference>
<dbReference type="InParanoid" id="Q2FTM5"/>
<keyword evidence="12 18" id="KW-1133">Transmembrane helix</keyword>
<dbReference type="AlphaFoldDB" id="Q2FTM5"/>
<dbReference type="InterPro" id="IPR026410">
    <property type="entry name" value="OlisacTrfase_arch"/>
</dbReference>
<feature type="transmembrane region" description="Helical" evidence="18">
    <location>
        <begin position="276"/>
        <end position="297"/>
    </location>
</feature>
<evidence type="ECO:0000256" key="15">
    <source>
        <dbReference type="ARBA" id="ARBA00030679"/>
    </source>
</evidence>
<dbReference type="HOGENOM" id="CLU_008803_0_0_2"/>
<dbReference type="eggNOG" id="arCOG02043">
    <property type="taxonomic scope" value="Archaea"/>
</dbReference>
<feature type="transmembrane region" description="Helical" evidence="18">
    <location>
        <begin position="6"/>
        <end position="28"/>
    </location>
</feature>
<dbReference type="EMBL" id="CP000254">
    <property type="protein sequence ID" value="ABD42551.1"/>
    <property type="molecule type" value="Genomic_DNA"/>
</dbReference>
<feature type="transmembrane region" description="Helical" evidence="18">
    <location>
        <begin position="370"/>
        <end position="387"/>
    </location>
</feature>
<evidence type="ECO:0000256" key="8">
    <source>
        <dbReference type="ARBA" id="ARBA00022679"/>
    </source>
</evidence>
<evidence type="ECO:0000256" key="7">
    <source>
        <dbReference type="ARBA" id="ARBA00022676"/>
    </source>
</evidence>
<feature type="transmembrane region" description="Helical" evidence="18">
    <location>
        <begin position="141"/>
        <end position="161"/>
    </location>
</feature>
<dbReference type="Proteomes" id="UP000001941">
    <property type="component" value="Chromosome"/>
</dbReference>
<dbReference type="GO" id="GO:0005886">
    <property type="term" value="C:plasma membrane"/>
    <property type="evidence" value="ECO:0007669"/>
    <property type="project" value="UniProtKB-SubCell"/>
</dbReference>
<organism evidence="22 23">
    <name type="scientific">Methanospirillum hungatei JF-1 (strain ATCC 27890 / DSM 864 / NBRC 100397 / JF-1)</name>
    <dbReference type="NCBI Taxonomy" id="323259"/>
    <lineage>
        <taxon>Archaea</taxon>
        <taxon>Methanobacteriati</taxon>
        <taxon>Methanobacteriota</taxon>
        <taxon>Stenosarchaea group</taxon>
        <taxon>Methanomicrobia</taxon>
        <taxon>Methanomicrobiales</taxon>
        <taxon>Methanospirillaceae</taxon>
        <taxon>Methanospirillum</taxon>
    </lineage>
</organism>
<dbReference type="PANTHER" id="PTHR13872:SF1">
    <property type="entry name" value="DOLICHYL-DIPHOSPHOOLIGOSACCHARIDE--PROTEIN GLYCOSYLTRANSFERASE SUBUNIT STT3B"/>
    <property type="match status" value="1"/>
</dbReference>
<dbReference type="InterPro" id="IPR054479">
    <property type="entry name" value="AglB-like_core"/>
</dbReference>
<comment type="subcellular location">
    <subcellularLocation>
        <location evidence="3">Cell membrane</location>
        <topology evidence="3">Multi-pass membrane protein</topology>
    </subcellularLocation>
</comment>
<feature type="transmembrane region" description="Helical" evidence="18">
    <location>
        <begin position="309"/>
        <end position="331"/>
    </location>
</feature>
<dbReference type="CAZy" id="GT66">
    <property type="family name" value="Glycosyltransferase Family 66"/>
</dbReference>
<dbReference type="Pfam" id="PF02516">
    <property type="entry name" value="STT3"/>
    <property type="match status" value="1"/>
</dbReference>
<comment type="catalytic activity">
    <reaction evidence="16">
        <text>an archaeal dolichyl phosphooligosaccharide + [protein]-L-asparagine = an archaeal dolichyl phosphate + a glycoprotein with the oligosaccharide chain attached by N-beta-D-glycosyl linkage to a protein L-asparagine.</text>
        <dbReference type="EC" id="2.4.99.21"/>
    </reaction>
</comment>
<keyword evidence="11" id="KW-0460">Magnesium</keyword>
<dbReference type="PANTHER" id="PTHR13872">
    <property type="entry name" value="DOLICHYL-DIPHOSPHOOLIGOSACCHARIDE--PROTEIN GLYCOSYLTRANSFERASE SUBUNIT"/>
    <property type="match status" value="1"/>
</dbReference>
<comment type="cofactor">
    <cofactor evidence="1">
        <name>Mn(2+)</name>
        <dbReference type="ChEBI" id="CHEBI:29035"/>
    </cofactor>
</comment>
<evidence type="ECO:0000256" key="6">
    <source>
        <dbReference type="ARBA" id="ARBA00012602"/>
    </source>
</evidence>
<dbReference type="GO" id="GO:0046872">
    <property type="term" value="F:metal ion binding"/>
    <property type="evidence" value="ECO:0007669"/>
    <property type="project" value="UniProtKB-KW"/>
</dbReference>
<dbReference type="RefSeq" id="WP_011449804.1">
    <property type="nucleotide sequence ID" value="NC_007796.1"/>
</dbReference>
<dbReference type="KEGG" id="mhu:Mhun_2859"/>
<dbReference type="InterPro" id="IPR041154">
    <property type="entry name" value="AglB_P1"/>
</dbReference>
<evidence type="ECO:0000256" key="18">
    <source>
        <dbReference type="SAM" id="Phobius"/>
    </source>
</evidence>
<evidence type="ECO:0000256" key="12">
    <source>
        <dbReference type="ARBA" id="ARBA00022989"/>
    </source>
</evidence>
<evidence type="ECO:0000313" key="23">
    <source>
        <dbReference type="Proteomes" id="UP000001941"/>
    </source>
</evidence>
<dbReference type="Gene3D" id="2.60.40.3390">
    <property type="match status" value="1"/>
</dbReference>
<evidence type="ECO:0000259" key="21">
    <source>
        <dbReference type="Pfam" id="PF22627"/>
    </source>
</evidence>
<dbReference type="GO" id="GO:0004576">
    <property type="term" value="F:oligosaccharyl transferase activity"/>
    <property type="evidence" value="ECO:0007669"/>
    <property type="project" value="InterPro"/>
</dbReference>
<dbReference type="NCBIfam" id="TIGR04154">
    <property type="entry name" value="archaeo_STT3"/>
    <property type="match status" value="1"/>
</dbReference>
<evidence type="ECO:0000256" key="4">
    <source>
        <dbReference type="ARBA" id="ARBA00004922"/>
    </source>
</evidence>
<dbReference type="STRING" id="323259.Mhun_2859"/>
<dbReference type="InterPro" id="IPR003674">
    <property type="entry name" value="Oligo_trans_STT3"/>
</dbReference>
<comment type="cofactor">
    <cofactor evidence="2">
        <name>Mg(2+)</name>
        <dbReference type="ChEBI" id="CHEBI:18420"/>
    </cofactor>
</comment>
<dbReference type="GeneID" id="3923687"/>
<dbReference type="EnsemblBacteria" id="ABD42551">
    <property type="protein sequence ID" value="ABD42551"/>
    <property type="gene ID" value="Mhun_2859"/>
</dbReference>
<evidence type="ECO:0000256" key="10">
    <source>
        <dbReference type="ARBA" id="ARBA00022723"/>
    </source>
</evidence>
<feature type="domain" description="Archaeal glycosylation protein B peripheral" evidence="20">
    <location>
        <begin position="789"/>
        <end position="854"/>
    </location>
</feature>
<evidence type="ECO:0000313" key="22">
    <source>
        <dbReference type="EMBL" id="ABD42551.1"/>
    </source>
</evidence>
<evidence type="ECO:0000259" key="19">
    <source>
        <dbReference type="Pfam" id="PF02516"/>
    </source>
</evidence>
<dbReference type="InterPro" id="IPR048307">
    <property type="entry name" value="STT3_N"/>
</dbReference>
<keyword evidence="8 22" id="KW-0808">Transferase</keyword>
<accession>Q2FTM5</accession>
<keyword evidence="9 18" id="KW-0812">Transmembrane</keyword>
<feature type="domain" description="Oligosaccharyl transferase STT3 N-terminal" evidence="19">
    <location>
        <begin position="38"/>
        <end position="440"/>
    </location>
</feature>
<reference evidence="23" key="1">
    <citation type="journal article" date="2016" name="Stand. Genomic Sci.">
        <title>Complete genome sequence of Methanospirillum hungatei type strain JF1.</title>
        <authorList>
            <person name="Gunsalus R.P."/>
            <person name="Cook L.E."/>
            <person name="Crable B."/>
            <person name="Rohlin L."/>
            <person name="McDonald E."/>
            <person name="Mouttaki H."/>
            <person name="Sieber J.R."/>
            <person name="Poweleit N."/>
            <person name="Zhou H."/>
            <person name="Lapidus A.L."/>
            <person name="Daligault H.E."/>
            <person name="Land M."/>
            <person name="Gilna P."/>
            <person name="Ivanova N."/>
            <person name="Kyrpides N."/>
            <person name="Culley D.E."/>
            <person name="McInerney M.J."/>
        </authorList>
    </citation>
    <scope>NUCLEOTIDE SEQUENCE [LARGE SCALE GENOMIC DNA]</scope>
    <source>
        <strain evidence="23">ATCC 27890 / DSM 864 / NBRC 100397 / JF-1</strain>
    </source>
</reference>
<keyword evidence="23" id="KW-1185">Reference proteome</keyword>
<feature type="transmembrane region" description="Helical" evidence="18">
    <location>
        <begin position="251"/>
        <end position="270"/>
    </location>
</feature>
<evidence type="ECO:0000256" key="1">
    <source>
        <dbReference type="ARBA" id="ARBA00001936"/>
    </source>
</evidence>
<feature type="transmembrane region" description="Helical" evidence="18">
    <location>
        <begin position="107"/>
        <end position="129"/>
    </location>
</feature>
<evidence type="ECO:0000256" key="2">
    <source>
        <dbReference type="ARBA" id="ARBA00001946"/>
    </source>
</evidence>
<dbReference type="FunCoup" id="Q2FTM5">
    <property type="interactions" value="96"/>
</dbReference>
<dbReference type="OrthoDB" id="82393at2157"/>
<evidence type="ECO:0000256" key="3">
    <source>
        <dbReference type="ARBA" id="ARBA00004651"/>
    </source>
</evidence>
<dbReference type="EC" id="2.4.99.21" evidence="6"/>